<organism evidence="1 2">
    <name type="scientific">Athelia psychrophila</name>
    <dbReference type="NCBI Taxonomy" id="1759441"/>
    <lineage>
        <taxon>Eukaryota</taxon>
        <taxon>Fungi</taxon>
        <taxon>Dikarya</taxon>
        <taxon>Basidiomycota</taxon>
        <taxon>Agaricomycotina</taxon>
        <taxon>Agaricomycetes</taxon>
        <taxon>Agaricomycetidae</taxon>
        <taxon>Atheliales</taxon>
        <taxon>Atheliaceae</taxon>
        <taxon>Athelia</taxon>
    </lineage>
</organism>
<sequence length="346" mass="37945">MTKQGLRKLVSCHKIPNMALGKVITRHVVRVCFPHMYLENTVVPISQAMLGRIYDQALKPAVDEVSPMSAGRWPVTYAAALAGATHRRTGQYHLGSVDIDALRLPAFATAFLVKLAAIPGCEDAYFLHEIRGTKGQAVHNPADEDARWDALNHVLEAVDRGAISQDDWMVDVALEYGKPGHVMQWLQQGHLSLLRVLLPSVATDAHLAKIIQGSAFGLDRAADLADFCGFRLVVPRAALMDGVHYVNAYTTDKSQSYHLHPTFFTEHHPSELIGAPLEKLLTDLVEMSKIYAACRGKWDEPDVVGSPGNARMEIRVPLRLAGDALISIPAAVLAASTVAVPVWTWW</sequence>
<protein>
    <submittedName>
        <fullName evidence="1">Uncharacterized protein</fullName>
    </submittedName>
</protein>
<gene>
    <name evidence="1" type="ORF">FIBSPDRAFT_751853</name>
</gene>
<dbReference type="AlphaFoldDB" id="A0A166D894"/>
<dbReference type="OrthoDB" id="3261690at2759"/>
<proteinExistence type="predicted"/>
<name>A0A166D894_9AGAM</name>
<dbReference type="EMBL" id="KV417617">
    <property type="protein sequence ID" value="KZP14429.1"/>
    <property type="molecule type" value="Genomic_DNA"/>
</dbReference>
<dbReference type="Proteomes" id="UP000076532">
    <property type="component" value="Unassembled WGS sequence"/>
</dbReference>
<dbReference type="STRING" id="436010.A0A166D894"/>
<evidence type="ECO:0000313" key="1">
    <source>
        <dbReference type="EMBL" id="KZP14429.1"/>
    </source>
</evidence>
<evidence type="ECO:0000313" key="2">
    <source>
        <dbReference type="Proteomes" id="UP000076532"/>
    </source>
</evidence>
<keyword evidence="2" id="KW-1185">Reference proteome</keyword>
<accession>A0A166D894</accession>
<reference evidence="1 2" key="1">
    <citation type="journal article" date="2016" name="Mol. Biol. Evol.">
        <title>Comparative Genomics of Early-Diverging Mushroom-Forming Fungi Provides Insights into the Origins of Lignocellulose Decay Capabilities.</title>
        <authorList>
            <person name="Nagy L.G."/>
            <person name="Riley R."/>
            <person name="Tritt A."/>
            <person name="Adam C."/>
            <person name="Daum C."/>
            <person name="Floudas D."/>
            <person name="Sun H."/>
            <person name="Yadav J.S."/>
            <person name="Pangilinan J."/>
            <person name="Larsson K.H."/>
            <person name="Matsuura K."/>
            <person name="Barry K."/>
            <person name="Labutti K."/>
            <person name="Kuo R."/>
            <person name="Ohm R.A."/>
            <person name="Bhattacharya S.S."/>
            <person name="Shirouzu T."/>
            <person name="Yoshinaga Y."/>
            <person name="Martin F.M."/>
            <person name="Grigoriev I.V."/>
            <person name="Hibbett D.S."/>
        </authorList>
    </citation>
    <scope>NUCLEOTIDE SEQUENCE [LARGE SCALE GENOMIC DNA]</scope>
    <source>
        <strain evidence="1 2">CBS 109695</strain>
    </source>
</reference>